<reference evidence="2 3" key="2">
    <citation type="journal article" date="2009" name="Proc. Natl. Acad. Sci. U.S.A.">
        <title>On the chimeric nature, thermophilic origin, and phylogenetic placement of the Thermotogales.</title>
        <authorList>
            <person name="Zhaxybayeva O."/>
            <person name="Swithers K.S."/>
            <person name="Lapierre P."/>
            <person name="Fournier G.P."/>
            <person name="Bickhart D.M."/>
            <person name="DeBoy R.T."/>
            <person name="Nelson K.E."/>
            <person name="Nesbo C.L."/>
            <person name="Doolittle W.F."/>
            <person name="Gogarten J.P."/>
            <person name="Noll K.M."/>
        </authorList>
    </citation>
    <scope>NUCLEOTIDE SEQUENCE [LARGE SCALE GENOMIC DNA]</scope>
    <source>
        <strain evidence="3">ATCC BAA-301 / DSM 14385 / NBRC 107922 / TMO</strain>
    </source>
</reference>
<dbReference type="AlphaFoldDB" id="A8F7C3"/>
<dbReference type="HOGENOM" id="CLU_062630_0_0_0"/>
<dbReference type="EMBL" id="CP000812">
    <property type="protein sequence ID" value="ABV34057.1"/>
    <property type="molecule type" value="Genomic_DNA"/>
</dbReference>
<accession>A8F7C3</accession>
<evidence type="ECO:0000256" key="1">
    <source>
        <dbReference type="ARBA" id="ARBA00022723"/>
    </source>
</evidence>
<dbReference type="PANTHER" id="PTHR34448:SF1">
    <property type="entry name" value="BLL6088 PROTEIN"/>
    <property type="match status" value="1"/>
</dbReference>
<dbReference type="KEGG" id="tle:Tlet_1501"/>
<evidence type="ECO:0000313" key="3">
    <source>
        <dbReference type="Proteomes" id="UP000002016"/>
    </source>
</evidence>
<dbReference type="PANTHER" id="PTHR34448">
    <property type="entry name" value="AMINOPEPTIDASE"/>
    <property type="match status" value="1"/>
</dbReference>
<protein>
    <recommendedName>
        <fullName evidence="4">Leucyl aminopeptidase (Aminopeptidase T)-like protein</fullName>
    </recommendedName>
</protein>
<dbReference type="SUPFAM" id="SSF144052">
    <property type="entry name" value="Thermophilic metalloprotease-like"/>
    <property type="match status" value="1"/>
</dbReference>
<dbReference type="InterPro" id="IPR052170">
    <property type="entry name" value="M29_Exopeptidase"/>
</dbReference>
<evidence type="ECO:0008006" key="4">
    <source>
        <dbReference type="Google" id="ProtNLM"/>
    </source>
</evidence>
<keyword evidence="1" id="KW-0479">Metal-binding</keyword>
<gene>
    <name evidence="2" type="ordered locus">Tlet_1501</name>
</gene>
<name>A8F7C3_PSELT</name>
<dbReference type="Proteomes" id="UP000002016">
    <property type="component" value="Chromosome"/>
</dbReference>
<organism evidence="2 3">
    <name type="scientific">Pseudothermotoga lettingae (strain ATCC BAA-301 / DSM 14385 / NBRC 107922 / TMO)</name>
    <name type="common">Thermotoga lettingae</name>
    <dbReference type="NCBI Taxonomy" id="416591"/>
    <lineage>
        <taxon>Bacteria</taxon>
        <taxon>Thermotogati</taxon>
        <taxon>Thermotogota</taxon>
        <taxon>Thermotogae</taxon>
        <taxon>Thermotogales</taxon>
        <taxon>Thermotogaceae</taxon>
        <taxon>Pseudothermotoga</taxon>
    </lineage>
</organism>
<proteinExistence type="predicted"/>
<reference evidence="2 3" key="1">
    <citation type="submission" date="2007-08" db="EMBL/GenBank/DDBJ databases">
        <title>Complete sequence of Thermotoga lettingae TMO.</title>
        <authorList>
            <consortium name="US DOE Joint Genome Institute"/>
            <person name="Copeland A."/>
            <person name="Lucas S."/>
            <person name="Lapidus A."/>
            <person name="Barry K."/>
            <person name="Glavina del Rio T."/>
            <person name="Dalin E."/>
            <person name="Tice H."/>
            <person name="Pitluck S."/>
            <person name="Foster B."/>
            <person name="Bruce D."/>
            <person name="Schmutz J."/>
            <person name="Larimer F."/>
            <person name="Land M."/>
            <person name="Hauser L."/>
            <person name="Kyrpides N."/>
            <person name="Mikhailova N."/>
            <person name="Nelson K."/>
            <person name="Gogarten J.P."/>
            <person name="Noll K."/>
            <person name="Richardson P."/>
        </authorList>
    </citation>
    <scope>NUCLEOTIDE SEQUENCE [LARGE SCALE GENOMIC DNA]</scope>
    <source>
        <strain evidence="3">ATCC BAA-301 / DSM 14385 / NBRC 107922 / TMO</strain>
    </source>
</reference>
<dbReference type="GO" id="GO:0046872">
    <property type="term" value="F:metal ion binding"/>
    <property type="evidence" value="ECO:0007669"/>
    <property type="project" value="UniProtKB-KW"/>
</dbReference>
<dbReference type="STRING" id="416591.Tlet_1501"/>
<dbReference type="eggNOG" id="COG2309">
    <property type="taxonomic scope" value="Bacteria"/>
</dbReference>
<keyword evidence="3" id="KW-1185">Reference proteome</keyword>
<dbReference type="OrthoDB" id="9803993at2"/>
<sequence>MRFELIRPAKKLINDVFEIKEGEEVVLTYDTLSDLQVVQITAAAAVEMGAKPVLICVPAPDGVGKAADPQLPLRTLSAALEHCDVWIEFNERWLLYSTVYEQAMKNKNLRYMCLVGMNSEMMQRTLDLDLRKLREFLKKVTERISKARKVRITTAAGTDINFENHPHRPVICDSGEANLPGIYMLPGQISWSPVFESINGKIVFDGSLVPPAGILREPVELTIENGEIKRISGGTESIIFKKWLESFKHRGMFRLAHISLGFNPGAKLTGNVLEDERVWGCSEWGIGYIGEDMIPDIKMEDQAPSHCDGVCLNSTIILDDAVVVKNGVVVDEELMNFVPK</sequence>
<dbReference type="RefSeq" id="WP_012003533.1">
    <property type="nucleotide sequence ID" value="NC_009828.1"/>
</dbReference>
<evidence type="ECO:0000313" key="2">
    <source>
        <dbReference type="EMBL" id="ABV34057.1"/>
    </source>
</evidence>
<dbReference type="Pfam" id="PF26233">
    <property type="entry name" value="NicX"/>
    <property type="match status" value="1"/>
</dbReference>
<dbReference type="InterPro" id="IPR058739">
    <property type="entry name" value="NicX"/>
</dbReference>